<organism evidence="7 8">
    <name type="scientific">Paenibacillus pasadenensis</name>
    <dbReference type="NCBI Taxonomy" id="217090"/>
    <lineage>
        <taxon>Bacteria</taxon>
        <taxon>Bacillati</taxon>
        <taxon>Bacillota</taxon>
        <taxon>Bacilli</taxon>
        <taxon>Bacillales</taxon>
        <taxon>Paenibacillaceae</taxon>
        <taxon>Paenibacillus</taxon>
    </lineage>
</organism>
<dbReference type="PIRSF" id="PIRSF006625">
    <property type="entry name" value="KduI"/>
    <property type="match status" value="1"/>
</dbReference>
<comment type="similarity">
    <text evidence="2 6">Belongs to the KduI family.</text>
</comment>
<dbReference type="Pfam" id="PF04962">
    <property type="entry name" value="KduI"/>
    <property type="match status" value="1"/>
</dbReference>
<dbReference type="EMBL" id="NFEZ01000003">
    <property type="protein sequence ID" value="PLT46627.1"/>
    <property type="molecule type" value="Genomic_DNA"/>
</dbReference>
<evidence type="ECO:0000313" key="8">
    <source>
        <dbReference type="Proteomes" id="UP000234789"/>
    </source>
</evidence>
<feature type="binding site" evidence="6">
    <location>
        <position position="202"/>
    </location>
    <ligand>
        <name>Zn(2+)</name>
        <dbReference type="ChEBI" id="CHEBI:29105"/>
    </ligand>
</feature>
<dbReference type="HAMAP" id="MF_00687">
    <property type="entry name" value="KduI"/>
    <property type="match status" value="1"/>
</dbReference>
<comment type="caution">
    <text evidence="7">The sequence shown here is derived from an EMBL/GenBank/DDBJ whole genome shotgun (WGS) entry which is preliminary data.</text>
</comment>
<comment type="function">
    <text evidence="6">Catalyzes the isomerization of 5-dehydro-4-deoxy-D-glucuronate to 3-deoxy-D-glycero-2,5-hexodiulosonate.</text>
</comment>
<keyword evidence="8" id="KW-1185">Reference proteome</keyword>
<sequence length="277" mass="30815">MEIRYASHPNEVKAFDTTRLRQEFLIESLLQPDRLTLTHTHVDRFIVGGAVPLSTGIKLDVDKKTIGAASFLERREIGIINVGGSGTIVVDGTEYAMGPKDCLYIGRGALDVELRSDDAASPAKYYFNSTPAHQTYPTVKAAISEATPARLGSQTNSNERTIYKYIHVDGIQSCQLVMGMTLLQEGSMWNTMPCHTHNRRSEVYFYFDMPDNGNVFHLMGDPQETRHLVVRNEQGVISPSWSIHSGVGTSSYTFIWGMAGENQAFDDMDAVAMQDLR</sequence>
<dbReference type="PANTHER" id="PTHR38461">
    <property type="entry name" value="4-DEOXY-L-THREO-5-HEXOSULOSE-URONATE KETOL-ISOMERASE"/>
    <property type="match status" value="1"/>
</dbReference>
<dbReference type="NCBIfam" id="NF002091">
    <property type="entry name" value="PRK00924.1"/>
    <property type="match status" value="1"/>
</dbReference>
<evidence type="ECO:0000256" key="2">
    <source>
        <dbReference type="ARBA" id="ARBA00008086"/>
    </source>
</evidence>
<evidence type="ECO:0000256" key="3">
    <source>
        <dbReference type="ARBA" id="ARBA00022723"/>
    </source>
</evidence>
<comment type="pathway">
    <text evidence="6">Glycan metabolism; pectin degradation; 2-dehydro-3-deoxy-D-gluconate from pectin: step 4/5.</text>
</comment>
<comment type="cofactor">
    <cofactor evidence="6">
        <name>Zn(2+)</name>
        <dbReference type="ChEBI" id="CHEBI:29105"/>
    </cofactor>
    <text evidence="6">Binds 1 zinc ion per subunit.</text>
</comment>
<dbReference type="GO" id="GO:0019698">
    <property type="term" value="P:D-galacturonate catabolic process"/>
    <property type="evidence" value="ECO:0007669"/>
    <property type="project" value="TreeGrafter"/>
</dbReference>
<dbReference type="UniPathway" id="UPA00545">
    <property type="reaction ID" value="UER00826"/>
</dbReference>
<comment type="catalytic activity">
    <reaction evidence="1 6">
        <text>5-dehydro-4-deoxy-D-glucuronate = 3-deoxy-D-glycero-2,5-hexodiulosonate</text>
        <dbReference type="Rhea" id="RHEA:23896"/>
        <dbReference type="ChEBI" id="CHEBI:17117"/>
        <dbReference type="ChEBI" id="CHEBI:29071"/>
        <dbReference type="EC" id="5.3.1.17"/>
    </reaction>
</comment>
<feature type="binding site" evidence="6">
    <location>
        <position position="244"/>
    </location>
    <ligand>
        <name>Zn(2+)</name>
        <dbReference type="ChEBI" id="CHEBI:29105"/>
    </ligand>
</feature>
<proteinExistence type="inferred from homology"/>
<keyword evidence="4 6" id="KW-0862">Zinc</keyword>
<keyword evidence="5 6" id="KW-0413">Isomerase</keyword>
<dbReference type="GO" id="GO:0008697">
    <property type="term" value="F:4-deoxy-L-threo-5-hexosulose-uronate ketol-isomerase activity"/>
    <property type="evidence" value="ECO:0007669"/>
    <property type="project" value="UniProtKB-UniRule"/>
</dbReference>
<dbReference type="GO" id="GO:0008270">
    <property type="term" value="F:zinc ion binding"/>
    <property type="evidence" value="ECO:0007669"/>
    <property type="project" value="UniProtKB-UniRule"/>
</dbReference>
<protein>
    <recommendedName>
        <fullName evidence="6">4-deoxy-L-threo-5-hexosulose-uronate ketol-isomerase</fullName>
        <ecNumber evidence="6">5.3.1.17</ecNumber>
    </recommendedName>
    <alternativeName>
        <fullName evidence="6">5-keto-4-deoxyuronate isomerase</fullName>
    </alternativeName>
    <alternativeName>
        <fullName evidence="6">DKI isomerase</fullName>
    </alternativeName>
</protein>
<dbReference type="EC" id="5.3.1.17" evidence="6"/>
<dbReference type="AlphaFoldDB" id="A0A2N5N8E9"/>
<name>A0A2N5N8E9_9BACL</name>
<dbReference type="GO" id="GO:0045490">
    <property type="term" value="P:pectin catabolic process"/>
    <property type="evidence" value="ECO:0007669"/>
    <property type="project" value="UniProtKB-UniRule"/>
</dbReference>
<evidence type="ECO:0000256" key="1">
    <source>
        <dbReference type="ARBA" id="ARBA00000552"/>
    </source>
</evidence>
<dbReference type="InterPro" id="IPR021120">
    <property type="entry name" value="KduI/IolB_isomerase"/>
</dbReference>
<feature type="binding site" evidence="6">
    <location>
        <position position="197"/>
    </location>
    <ligand>
        <name>Zn(2+)</name>
        <dbReference type="ChEBI" id="CHEBI:29105"/>
    </ligand>
</feature>
<dbReference type="GO" id="GO:0042840">
    <property type="term" value="P:D-glucuronate catabolic process"/>
    <property type="evidence" value="ECO:0007669"/>
    <property type="project" value="TreeGrafter"/>
</dbReference>
<dbReference type="InterPro" id="IPR027449">
    <property type="entry name" value="KduI_N"/>
</dbReference>
<evidence type="ECO:0000256" key="5">
    <source>
        <dbReference type="ARBA" id="ARBA00023235"/>
    </source>
</evidence>
<dbReference type="Proteomes" id="UP000234789">
    <property type="component" value="Unassembled WGS sequence"/>
</dbReference>
<dbReference type="CDD" id="cd20294">
    <property type="entry name" value="cupin_KduI_N"/>
    <property type="match status" value="1"/>
</dbReference>
<evidence type="ECO:0000256" key="4">
    <source>
        <dbReference type="ARBA" id="ARBA00022833"/>
    </source>
</evidence>
<dbReference type="RefSeq" id="WP_101807807.1">
    <property type="nucleotide sequence ID" value="NZ_NFEZ01000003.1"/>
</dbReference>
<dbReference type="Gene3D" id="2.60.120.520">
    <property type="entry name" value="pectin degrading enzyme 5-keto 4- deoxyuronate isomerase, domain 1"/>
    <property type="match status" value="1"/>
</dbReference>
<dbReference type="Gene3D" id="2.60.120.10">
    <property type="entry name" value="Jelly Rolls"/>
    <property type="match status" value="1"/>
</dbReference>
<dbReference type="PANTHER" id="PTHR38461:SF1">
    <property type="entry name" value="4-DEOXY-L-THREO-5-HEXOSULOSE-URONATE KETOL-ISOMERASE"/>
    <property type="match status" value="1"/>
</dbReference>
<feature type="binding site" evidence="6">
    <location>
        <position position="195"/>
    </location>
    <ligand>
        <name>Zn(2+)</name>
        <dbReference type="ChEBI" id="CHEBI:29105"/>
    </ligand>
</feature>
<keyword evidence="3 6" id="KW-0479">Metal-binding</keyword>
<evidence type="ECO:0000256" key="6">
    <source>
        <dbReference type="HAMAP-Rule" id="MF_00687"/>
    </source>
</evidence>
<dbReference type="CDD" id="cd20491">
    <property type="entry name" value="cupin_KduI_C"/>
    <property type="match status" value="1"/>
</dbReference>
<dbReference type="InterPro" id="IPR007045">
    <property type="entry name" value="KduI"/>
</dbReference>
<gene>
    <name evidence="6" type="primary">kduI</name>
    <name evidence="7" type="ORF">B8V81_0851</name>
</gene>
<dbReference type="InterPro" id="IPR011051">
    <property type="entry name" value="RmlC_Cupin_sf"/>
</dbReference>
<evidence type="ECO:0000313" key="7">
    <source>
        <dbReference type="EMBL" id="PLT46627.1"/>
    </source>
</evidence>
<dbReference type="SUPFAM" id="SSF51182">
    <property type="entry name" value="RmlC-like cupins"/>
    <property type="match status" value="1"/>
</dbReference>
<reference evidence="7 8" key="1">
    <citation type="submission" date="2017-05" db="EMBL/GenBank/DDBJ databases">
        <title>Functional genome analysis of Paenibacillus pasadenensis strain R16: insights on endophytic life style and antifungal activity.</title>
        <authorList>
            <person name="Passera A."/>
            <person name="Marcolungo L."/>
            <person name="Casati P."/>
            <person name="Brasca M."/>
            <person name="Quaglino F."/>
            <person name="Delledonne M."/>
        </authorList>
    </citation>
    <scope>NUCLEOTIDE SEQUENCE [LARGE SCALE GENOMIC DNA]</scope>
    <source>
        <strain evidence="7 8">R16</strain>
    </source>
</reference>
<dbReference type="InterPro" id="IPR014710">
    <property type="entry name" value="RmlC-like_jellyroll"/>
</dbReference>
<accession>A0A2N5N8E9</accession>